<dbReference type="Pfam" id="PF05901">
    <property type="entry name" value="Excalibur"/>
    <property type="match status" value="1"/>
</dbReference>
<reference evidence="4 5" key="1">
    <citation type="submission" date="2019-05" db="EMBL/GenBank/DDBJ databases">
        <authorList>
            <consortium name="Pathogen Informatics"/>
        </authorList>
    </citation>
    <scope>NUCLEOTIDE SEQUENCE [LARGE SCALE GENOMIC DNA]</scope>
    <source>
        <strain evidence="4 5">NCTC5386</strain>
    </source>
</reference>
<feature type="region of interest" description="Disordered" evidence="1">
    <location>
        <begin position="79"/>
        <end position="104"/>
    </location>
</feature>
<organism evidence="4 5">
    <name type="scientific">Streptococcus pseudoporcinus</name>
    <dbReference type="NCBI Taxonomy" id="361101"/>
    <lineage>
        <taxon>Bacteria</taxon>
        <taxon>Bacillati</taxon>
        <taxon>Bacillota</taxon>
        <taxon>Bacilli</taxon>
        <taxon>Lactobacillales</taxon>
        <taxon>Streptococcaceae</taxon>
        <taxon>Streptococcus</taxon>
    </lineage>
</organism>
<keyword evidence="2" id="KW-0812">Transmembrane</keyword>
<feature type="compositionally biased region" description="Polar residues" evidence="1">
    <location>
        <begin position="86"/>
        <end position="102"/>
    </location>
</feature>
<keyword evidence="2" id="KW-0472">Membrane</keyword>
<feature type="domain" description="Excalibur calcium-binding" evidence="3">
    <location>
        <begin position="288"/>
        <end position="324"/>
    </location>
</feature>
<feature type="transmembrane region" description="Helical" evidence="2">
    <location>
        <begin position="12"/>
        <end position="41"/>
    </location>
</feature>
<accession>A0A4U9Y894</accession>
<dbReference type="AlphaFoldDB" id="A0A4U9Y894"/>
<sequence>MKNKGCFTTVLYMVLGITILSIILIAMPNLLAAGVIGLWFYTKKKPNRQRRNYALIATAIGLIGTMMLGSGYTFSSKAATNKEQETPNTLISSTSKKTVPQNQDKDIKNANQAISQLEKDTNPIHLEKAREAIKHLKNNKDKALLEKRFYPLEQKIYIEEAEKATKEVETTKTKDLLEIAKEKIGLISDSTKRNTFMDRIYLVSKAIEEQEVQKVAESDAENAVKQLEDNQNRDKVSYAEEKVNKITNTTKKANFTNRIQSVITSIETRETQAAAQQFVQAPPSNTRYYANCTEMRNAGAAPIQQGQPGYETRLDRDHDGWACE</sequence>
<evidence type="ECO:0000313" key="4">
    <source>
        <dbReference type="EMBL" id="VTS22613.1"/>
    </source>
</evidence>
<dbReference type="SMART" id="SM00894">
    <property type="entry name" value="Excalibur"/>
    <property type="match status" value="1"/>
</dbReference>
<gene>
    <name evidence="4" type="ORF">NCTC5386_01903</name>
</gene>
<protein>
    <submittedName>
        <fullName evidence="4">Signal peptide containing protein</fullName>
    </submittedName>
</protein>
<evidence type="ECO:0000256" key="1">
    <source>
        <dbReference type="SAM" id="MobiDB-lite"/>
    </source>
</evidence>
<evidence type="ECO:0000259" key="3">
    <source>
        <dbReference type="SMART" id="SM00894"/>
    </source>
</evidence>
<dbReference type="RefSeq" id="WP_077322515.1">
    <property type="nucleotide sequence ID" value="NZ_CABEHT010000001.1"/>
</dbReference>
<feature type="region of interest" description="Disordered" evidence="1">
    <location>
        <begin position="299"/>
        <end position="324"/>
    </location>
</feature>
<feature type="compositionally biased region" description="Basic and acidic residues" evidence="1">
    <location>
        <begin position="312"/>
        <end position="324"/>
    </location>
</feature>
<dbReference type="Proteomes" id="UP000394068">
    <property type="component" value="Unassembled WGS sequence"/>
</dbReference>
<feature type="transmembrane region" description="Helical" evidence="2">
    <location>
        <begin position="53"/>
        <end position="74"/>
    </location>
</feature>
<dbReference type="InterPro" id="IPR008613">
    <property type="entry name" value="Excalibur_Ca-bd_domain"/>
</dbReference>
<proteinExistence type="predicted"/>
<keyword evidence="2" id="KW-1133">Transmembrane helix</keyword>
<evidence type="ECO:0000256" key="2">
    <source>
        <dbReference type="SAM" id="Phobius"/>
    </source>
</evidence>
<evidence type="ECO:0000313" key="5">
    <source>
        <dbReference type="Proteomes" id="UP000394068"/>
    </source>
</evidence>
<dbReference type="EMBL" id="CABEHT010000001">
    <property type="protein sequence ID" value="VTS22613.1"/>
    <property type="molecule type" value="Genomic_DNA"/>
</dbReference>
<name>A0A4U9Y894_9STRE</name>